<proteinExistence type="predicted"/>
<feature type="transmembrane region" description="Helical" evidence="5">
    <location>
        <begin position="68"/>
        <end position="85"/>
    </location>
</feature>
<feature type="transmembrane region" description="Helical" evidence="5">
    <location>
        <begin position="6"/>
        <end position="26"/>
    </location>
</feature>
<dbReference type="EMBL" id="JASGBQ010000016">
    <property type="protein sequence ID" value="MDI9242681.1"/>
    <property type="molecule type" value="Genomic_DNA"/>
</dbReference>
<keyword evidence="1" id="KW-1003">Cell membrane</keyword>
<dbReference type="Proteomes" id="UP001300383">
    <property type="component" value="Unassembled WGS sequence"/>
</dbReference>
<dbReference type="AlphaFoldDB" id="A0AAP4EZ63"/>
<evidence type="ECO:0000313" key="6">
    <source>
        <dbReference type="EMBL" id="MDI9242681.1"/>
    </source>
</evidence>
<dbReference type="InterPro" id="IPR003810">
    <property type="entry name" value="Mntp/YtaF"/>
</dbReference>
<name>A0AAP4EZ63_9FIRM</name>
<feature type="transmembrane region" description="Helical" evidence="5">
    <location>
        <begin position="133"/>
        <end position="155"/>
    </location>
</feature>
<dbReference type="Pfam" id="PF02659">
    <property type="entry name" value="Mntp"/>
    <property type="match status" value="1"/>
</dbReference>
<feature type="transmembrane region" description="Helical" evidence="5">
    <location>
        <begin position="38"/>
        <end position="56"/>
    </location>
</feature>
<keyword evidence="2 5" id="KW-0812">Transmembrane</keyword>
<evidence type="ECO:0000256" key="1">
    <source>
        <dbReference type="ARBA" id="ARBA00022475"/>
    </source>
</evidence>
<evidence type="ECO:0000313" key="7">
    <source>
        <dbReference type="Proteomes" id="UP001300383"/>
    </source>
</evidence>
<feature type="transmembrane region" description="Helical" evidence="5">
    <location>
        <begin position="106"/>
        <end position="127"/>
    </location>
</feature>
<evidence type="ECO:0000256" key="4">
    <source>
        <dbReference type="ARBA" id="ARBA00023136"/>
    </source>
</evidence>
<sequence length="183" mass="19386">MTEIFLEIIILAAALSVDAFAVSFSYGLNRTRLPLSSILILTCLSVLSLSVSLLAGRFLHGLLPEKPAAAFRFLILFLLGVFKLLDSSAKGRAEAADKNRDDRLSPLEALPLGAALSVDSLGAGIGAGIAPSWFLPTLTVSFLLGIGAILAGSFLGQRLSLRSSCRFDWLGGLLLILLAFLKL</sequence>
<organism evidence="6 7">
    <name type="scientific">Fusibacillus kribbianus</name>
    <dbReference type="NCBI Taxonomy" id="3044208"/>
    <lineage>
        <taxon>Bacteria</taxon>
        <taxon>Bacillati</taxon>
        <taxon>Bacillota</taxon>
        <taxon>Clostridia</taxon>
        <taxon>Lachnospirales</taxon>
        <taxon>Lachnospiraceae</taxon>
        <taxon>Fusibacillus</taxon>
    </lineage>
</organism>
<keyword evidence="4 5" id="KW-0472">Membrane</keyword>
<reference evidence="6 7" key="1">
    <citation type="submission" date="2023-05" db="EMBL/GenBank/DDBJ databases">
        <title>[ruminococcus] sp. nov., isolated from a pig farm feces dump.</title>
        <authorList>
            <person name="Chang Y.-H."/>
        </authorList>
    </citation>
    <scope>NUCLEOTIDE SEQUENCE [LARGE SCALE GENOMIC DNA]</scope>
    <source>
        <strain evidence="6 7">YH-rum2234</strain>
    </source>
</reference>
<evidence type="ECO:0000256" key="5">
    <source>
        <dbReference type="SAM" id="Phobius"/>
    </source>
</evidence>
<dbReference type="PANTHER" id="PTHR35529">
    <property type="entry name" value="MANGANESE EFFLUX PUMP MNTP-RELATED"/>
    <property type="match status" value="1"/>
</dbReference>
<evidence type="ECO:0000256" key="3">
    <source>
        <dbReference type="ARBA" id="ARBA00022989"/>
    </source>
</evidence>
<dbReference type="PANTHER" id="PTHR35529:SF2">
    <property type="entry name" value="SPORULATION PROTEIN YTAF-RELATED"/>
    <property type="match status" value="1"/>
</dbReference>
<evidence type="ECO:0000256" key="2">
    <source>
        <dbReference type="ARBA" id="ARBA00022692"/>
    </source>
</evidence>
<keyword evidence="7" id="KW-1185">Reference proteome</keyword>
<comment type="caution">
    <text evidence="6">The sequence shown here is derived from an EMBL/GenBank/DDBJ whole genome shotgun (WGS) entry which is preliminary data.</text>
</comment>
<keyword evidence="3 5" id="KW-1133">Transmembrane helix</keyword>
<protein>
    <submittedName>
        <fullName evidence="6">Manganese efflux pump</fullName>
    </submittedName>
</protein>
<dbReference type="RefSeq" id="WP_283231126.1">
    <property type="nucleotide sequence ID" value="NZ_JASGBQ010000016.1"/>
</dbReference>
<gene>
    <name evidence="6" type="ORF">QJ036_09380</name>
</gene>
<accession>A0AAP4EZ63</accession>